<keyword evidence="3" id="KW-1185">Reference proteome</keyword>
<dbReference type="PANTHER" id="PTHR47197">
    <property type="entry name" value="PROTEIN NIRF"/>
    <property type="match status" value="1"/>
</dbReference>
<feature type="compositionally biased region" description="Polar residues" evidence="1">
    <location>
        <begin position="33"/>
        <end position="43"/>
    </location>
</feature>
<dbReference type="Gene3D" id="2.130.10.10">
    <property type="entry name" value="YVTN repeat-like/Quinoprotein amine dehydrogenase"/>
    <property type="match status" value="1"/>
</dbReference>
<keyword evidence="2" id="KW-0449">Lipoprotein</keyword>
<dbReference type="SUPFAM" id="SSF50969">
    <property type="entry name" value="YVTN repeat-like/Quinoprotein amine dehydrogenase"/>
    <property type="match status" value="1"/>
</dbReference>
<gene>
    <name evidence="2" type="ORF">GCM10009768_17070</name>
</gene>
<dbReference type="InterPro" id="IPR015943">
    <property type="entry name" value="WD40/YVTN_repeat-like_dom_sf"/>
</dbReference>
<dbReference type="Proteomes" id="UP001500851">
    <property type="component" value="Unassembled WGS sequence"/>
</dbReference>
<dbReference type="InterPro" id="IPR011044">
    <property type="entry name" value="Quino_amine_DH_bsu"/>
</dbReference>
<reference evidence="2 3" key="1">
    <citation type="journal article" date="2019" name="Int. J. Syst. Evol. Microbiol.">
        <title>The Global Catalogue of Microorganisms (GCM) 10K type strain sequencing project: providing services to taxonomists for standard genome sequencing and annotation.</title>
        <authorList>
            <consortium name="The Broad Institute Genomics Platform"/>
            <consortium name="The Broad Institute Genome Sequencing Center for Infectious Disease"/>
            <person name="Wu L."/>
            <person name="Ma J."/>
        </authorList>
    </citation>
    <scope>NUCLEOTIDE SEQUENCE [LARGE SCALE GENOMIC DNA]</scope>
    <source>
        <strain evidence="2 3">JCM 14736</strain>
    </source>
</reference>
<accession>A0ABN2LHA3</accession>
<dbReference type="PROSITE" id="PS51318">
    <property type="entry name" value="TAT"/>
    <property type="match status" value="1"/>
</dbReference>
<evidence type="ECO:0000313" key="2">
    <source>
        <dbReference type="EMBL" id="GAA1788603.1"/>
    </source>
</evidence>
<name>A0ABN2LHA3_9MICO</name>
<proteinExistence type="predicted"/>
<evidence type="ECO:0000256" key="1">
    <source>
        <dbReference type="SAM" id="MobiDB-lite"/>
    </source>
</evidence>
<dbReference type="InterPro" id="IPR051200">
    <property type="entry name" value="Host-pathogen_enzymatic-act"/>
</dbReference>
<sequence length="390" mass="40458">MHGSTERISRRGLLAASALAVLPLLGCAPESGTPRSGSATASPRPTPDRSATELPAPARRALLLASLAHEDAVAVIDPAVEGEAGITRIRVGAAPWGVGVSPDGGTGYAATAEGLAVIDLRTAKRSALVPYQHPAPRIGSGEYRPGGLGLAVSPDGTRVFVAVGTDEPRAHLEVFDTASGRFAGSARVGGRPFDVLVAPDGSWAATVDHDTFSVTVVDVRTLAAQEHRIAPFGTEGGLASWEKPHYGAVDADGTILLPVQGKTVVRLDPRSGRTGNALRSRANSHAHGTVRDDRLLVTVGTGAFGNATGEPNLSVLNLDSGAERVAPLPVPHETVAVWRDAEDEAWAAVAGGNTREAGWDGITHVRLRDLRQLRQPVPGYPQAVVAFAAR</sequence>
<dbReference type="PANTHER" id="PTHR47197:SF3">
    <property type="entry name" value="DIHYDRO-HEME D1 DEHYDROGENASE"/>
    <property type="match status" value="1"/>
</dbReference>
<dbReference type="RefSeq" id="WP_344031398.1">
    <property type="nucleotide sequence ID" value="NZ_BAAAOB010000001.1"/>
</dbReference>
<feature type="region of interest" description="Disordered" evidence="1">
    <location>
        <begin position="30"/>
        <end position="52"/>
    </location>
</feature>
<organism evidence="2 3">
    <name type="scientific">Leucobacter iarius</name>
    <dbReference type="NCBI Taxonomy" id="333963"/>
    <lineage>
        <taxon>Bacteria</taxon>
        <taxon>Bacillati</taxon>
        <taxon>Actinomycetota</taxon>
        <taxon>Actinomycetes</taxon>
        <taxon>Micrococcales</taxon>
        <taxon>Microbacteriaceae</taxon>
        <taxon>Leucobacter</taxon>
    </lineage>
</organism>
<evidence type="ECO:0000313" key="3">
    <source>
        <dbReference type="Proteomes" id="UP001500851"/>
    </source>
</evidence>
<protein>
    <submittedName>
        <fullName evidence="2">Lipoprotein</fullName>
    </submittedName>
</protein>
<dbReference type="InterPro" id="IPR006311">
    <property type="entry name" value="TAT_signal"/>
</dbReference>
<comment type="caution">
    <text evidence="2">The sequence shown here is derived from an EMBL/GenBank/DDBJ whole genome shotgun (WGS) entry which is preliminary data.</text>
</comment>
<dbReference type="EMBL" id="BAAAOB010000001">
    <property type="protein sequence ID" value="GAA1788603.1"/>
    <property type="molecule type" value="Genomic_DNA"/>
</dbReference>